<dbReference type="PANTHER" id="PTHR46156:SF1">
    <property type="entry name" value="ZINC FINGER CCCH DOMAIN-CONTAINING PROTEIN 3"/>
    <property type="match status" value="1"/>
</dbReference>
<feature type="compositionally biased region" description="Polar residues" evidence="5">
    <location>
        <begin position="316"/>
        <end position="326"/>
    </location>
</feature>
<dbReference type="InterPro" id="IPR000571">
    <property type="entry name" value="Znf_CCCH"/>
</dbReference>
<dbReference type="OrthoDB" id="410307at2759"/>
<dbReference type="Pfam" id="PF00642">
    <property type="entry name" value="zf-CCCH"/>
    <property type="match status" value="1"/>
</dbReference>
<sequence>MAPPGPPPYTQEQITAMTSPEEQIRACAELKSYIARLKKEKEQRETYQANGYSGYAQPGGRDNRGNHTSYRFGPRRGGHGPYHPYQRPHVAQKFPHNSVTFNKAEPTADASDTTNHTQRPVNTTVSTWSGPRQTEPKTLCPALTSTGVCSRHGCRHLHDPNKQALCKRWLYKNDCPRRDHCPLSHEASPHNAPTCLHFQEGRCNNDDCRFAHVRVNPAAPNCEPFGRLGYCEKGDSCPELHAHECPAFANTGACQYGDKCRLGHVHRASRMRKPTRLSSADHSSRSNTPDASDTPEEDMDTAEDTHEWIRPETRSAQKPHQFTQQADFVPLDSDK</sequence>
<gene>
    <name evidence="7" type="ORF">EJ02DRAFT_450715</name>
</gene>
<keyword evidence="3 4" id="KW-0862">Zinc</keyword>
<feature type="compositionally biased region" description="Basic and acidic residues" evidence="5">
    <location>
        <begin position="303"/>
        <end position="315"/>
    </location>
</feature>
<feature type="domain" description="C3H1-type" evidence="6">
    <location>
        <begin position="245"/>
        <end position="267"/>
    </location>
</feature>
<dbReference type="SUPFAM" id="SSF90229">
    <property type="entry name" value="CCCH zinc finger"/>
    <property type="match status" value="1"/>
</dbReference>
<keyword evidence="2 4" id="KW-0863">Zinc-finger</keyword>
<proteinExistence type="predicted"/>
<feature type="compositionally biased region" description="Polar residues" evidence="5">
    <location>
        <begin position="276"/>
        <end position="291"/>
    </location>
</feature>
<dbReference type="PANTHER" id="PTHR46156">
    <property type="entry name" value="CCCH ZINGC FINGER"/>
    <property type="match status" value="1"/>
</dbReference>
<evidence type="ECO:0000256" key="5">
    <source>
        <dbReference type="SAM" id="MobiDB-lite"/>
    </source>
</evidence>
<keyword evidence="1 4" id="KW-0479">Metal-binding</keyword>
<dbReference type="SMART" id="SM00356">
    <property type="entry name" value="ZnF_C3H1"/>
    <property type="match status" value="5"/>
</dbReference>
<protein>
    <recommendedName>
        <fullName evidence="6">C3H1-type domain-containing protein</fullName>
    </recommendedName>
</protein>
<dbReference type="GO" id="GO:0008270">
    <property type="term" value="F:zinc ion binding"/>
    <property type="evidence" value="ECO:0007669"/>
    <property type="project" value="UniProtKB-KW"/>
</dbReference>
<accession>A0A6A5T680</accession>
<feature type="compositionally biased region" description="Polar residues" evidence="5">
    <location>
        <begin position="10"/>
        <end position="21"/>
    </location>
</feature>
<keyword evidence="8" id="KW-1185">Reference proteome</keyword>
<evidence type="ECO:0000256" key="1">
    <source>
        <dbReference type="ARBA" id="ARBA00022723"/>
    </source>
</evidence>
<evidence type="ECO:0000256" key="2">
    <source>
        <dbReference type="ARBA" id="ARBA00022771"/>
    </source>
</evidence>
<evidence type="ECO:0000256" key="4">
    <source>
        <dbReference type="PROSITE-ProRule" id="PRU00723"/>
    </source>
</evidence>
<feature type="region of interest" description="Disordered" evidence="5">
    <location>
        <begin position="1"/>
        <end position="21"/>
    </location>
</feature>
<dbReference type="Gene3D" id="4.10.1000.10">
    <property type="entry name" value="Zinc finger, CCCH-type"/>
    <property type="match status" value="2"/>
</dbReference>
<feature type="region of interest" description="Disordered" evidence="5">
    <location>
        <begin position="269"/>
        <end position="335"/>
    </location>
</feature>
<organism evidence="7 8">
    <name type="scientific">Clathrospora elynae</name>
    <dbReference type="NCBI Taxonomy" id="706981"/>
    <lineage>
        <taxon>Eukaryota</taxon>
        <taxon>Fungi</taxon>
        <taxon>Dikarya</taxon>
        <taxon>Ascomycota</taxon>
        <taxon>Pezizomycotina</taxon>
        <taxon>Dothideomycetes</taxon>
        <taxon>Pleosporomycetidae</taxon>
        <taxon>Pleosporales</taxon>
        <taxon>Diademaceae</taxon>
        <taxon>Clathrospora</taxon>
    </lineage>
</organism>
<feature type="zinc finger region" description="C3H1-type" evidence="4">
    <location>
        <begin position="160"/>
        <end position="188"/>
    </location>
</feature>
<dbReference type="InterPro" id="IPR036855">
    <property type="entry name" value="Znf_CCCH_sf"/>
</dbReference>
<feature type="domain" description="C3H1-type" evidence="6">
    <location>
        <begin position="189"/>
        <end position="215"/>
    </location>
</feature>
<evidence type="ECO:0000256" key="3">
    <source>
        <dbReference type="ARBA" id="ARBA00022833"/>
    </source>
</evidence>
<evidence type="ECO:0000313" key="7">
    <source>
        <dbReference type="EMBL" id="KAF1946266.1"/>
    </source>
</evidence>
<dbReference type="EMBL" id="ML976004">
    <property type="protein sequence ID" value="KAF1946266.1"/>
    <property type="molecule type" value="Genomic_DNA"/>
</dbReference>
<reference evidence="7" key="1">
    <citation type="journal article" date="2020" name="Stud. Mycol.">
        <title>101 Dothideomycetes genomes: a test case for predicting lifestyles and emergence of pathogens.</title>
        <authorList>
            <person name="Haridas S."/>
            <person name="Albert R."/>
            <person name="Binder M."/>
            <person name="Bloem J."/>
            <person name="Labutti K."/>
            <person name="Salamov A."/>
            <person name="Andreopoulos B."/>
            <person name="Baker S."/>
            <person name="Barry K."/>
            <person name="Bills G."/>
            <person name="Bluhm B."/>
            <person name="Cannon C."/>
            <person name="Castanera R."/>
            <person name="Culley D."/>
            <person name="Daum C."/>
            <person name="Ezra D."/>
            <person name="Gonzalez J."/>
            <person name="Henrissat B."/>
            <person name="Kuo A."/>
            <person name="Liang C."/>
            <person name="Lipzen A."/>
            <person name="Lutzoni F."/>
            <person name="Magnuson J."/>
            <person name="Mondo S."/>
            <person name="Nolan M."/>
            <person name="Ohm R."/>
            <person name="Pangilinan J."/>
            <person name="Park H.-J."/>
            <person name="Ramirez L."/>
            <person name="Alfaro M."/>
            <person name="Sun H."/>
            <person name="Tritt A."/>
            <person name="Yoshinaga Y."/>
            <person name="Zwiers L.-H."/>
            <person name="Turgeon B."/>
            <person name="Goodwin S."/>
            <person name="Spatafora J."/>
            <person name="Crous P."/>
            <person name="Grigoriev I."/>
        </authorList>
    </citation>
    <scope>NUCLEOTIDE SEQUENCE</scope>
    <source>
        <strain evidence="7">CBS 161.51</strain>
    </source>
</reference>
<dbReference type="Proteomes" id="UP000800038">
    <property type="component" value="Unassembled WGS sequence"/>
</dbReference>
<dbReference type="AlphaFoldDB" id="A0A6A5T680"/>
<feature type="compositionally biased region" description="Acidic residues" evidence="5">
    <location>
        <begin position="293"/>
        <end position="302"/>
    </location>
</feature>
<name>A0A6A5T680_9PLEO</name>
<evidence type="ECO:0000259" key="6">
    <source>
        <dbReference type="PROSITE" id="PS50103"/>
    </source>
</evidence>
<feature type="region of interest" description="Disordered" evidence="5">
    <location>
        <begin position="106"/>
        <end position="134"/>
    </location>
</feature>
<dbReference type="PROSITE" id="PS50103">
    <property type="entry name" value="ZF_C3H1"/>
    <property type="match status" value="4"/>
</dbReference>
<feature type="region of interest" description="Disordered" evidence="5">
    <location>
        <begin position="44"/>
        <end position="71"/>
    </location>
</feature>
<feature type="zinc finger region" description="C3H1-type" evidence="4">
    <location>
        <begin position="189"/>
        <end position="215"/>
    </location>
</feature>
<feature type="domain" description="C3H1-type" evidence="6">
    <location>
        <begin position="216"/>
        <end position="244"/>
    </location>
</feature>
<dbReference type="FunFam" id="4.10.1000.10:FF:000035">
    <property type="entry name" value="CCCH zinc finger protein, variant"/>
    <property type="match status" value="1"/>
</dbReference>
<feature type="compositionally biased region" description="Polar residues" evidence="5">
    <location>
        <begin position="110"/>
        <end position="132"/>
    </location>
</feature>
<feature type="zinc finger region" description="C3H1-type" evidence="4">
    <location>
        <begin position="216"/>
        <end position="244"/>
    </location>
</feature>
<dbReference type="GO" id="GO:0005634">
    <property type="term" value="C:nucleus"/>
    <property type="evidence" value="ECO:0007669"/>
    <property type="project" value="TreeGrafter"/>
</dbReference>
<feature type="domain" description="C3H1-type" evidence="6">
    <location>
        <begin position="160"/>
        <end position="188"/>
    </location>
</feature>
<feature type="zinc finger region" description="C3H1-type" evidence="4">
    <location>
        <begin position="245"/>
        <end position="267"/>
    </location>
</feature>
<evidence type="ECO:0000313" key="8">
    <source>
        <dbReference type="Proteomes" id="UP000800038"/>
    </source>
</evidence>